<organism evidence="1 2">
    <name type="scientific">Paracoccus cavernae</name>
    <dbReference type="NCBI Taxonomy" id="1571207"/>
    <lineage>
        <taxon>Bacteria</taxon>
        <taxon>Pseudomonadati</taxon>
        <taxon>Pseudomonadota</taxon>
        <taxon>Alphaproteobacteria</taxon>
        <taxon>Rhodobacterales</taxon>
        <taxon>Paracoccaceae</taxon>
        <taxon>Paracoccus</taxon>
    </lineage>
</organism>
<keyword evidence="2" id="KW-1185">Reference proteome</keyword>
<dbReference type="RefSeq" id="WP_377683700.1">
    <property type="nucleotide sequence ID" value="NZ_JBHMDZ010000002.1"/>
</dbReference>
<evidence type="ECO:0000313" key="2">
    <source>
        <dbReference type="Proteomes" id="UP001243846"/>
    </source>
</evidence>
<dbReference type="InterPro" id="IPR052022">
    <property type="entry name" value="26kDa_periplasmic_antigen"/>
</dbReference>
<name>A0ABT8D9X2_9RHOB</name>
<dbReference type="PANTHER" id="PTHR34387">
    <property type="entry name" value="SLR1258 PROTEIN"/>
    <property type="match status" value="1"/>
</dbReference>
<dbReference type="EMBL" id="JAUFRC010000001">
    <property type="protein sequence ID" value="MDN3712089.1"/>
    <property type="molecule type" value="Genomic_DNA"/>
</dbReference>
<dbReference type="PANTHER" id="PTHR34387:SF1">
    <property type="entry name" value="PERIPLASMIC IMMUNOGENIC PROTEIN"/>
    <property type="match status" value="1"/>
</dbReference>
<sequence>MKPEMIAPAHPSARSLQAIGAKQARLGTGAPSRRIHAGIAAKVAAGITALALGAAALPALAQTPPVPADAPQPPHQMGHDKKAHPAMARLTVTAEGESAAQPDLATISLGVSVQAETAAAAMAENATRQQTVIDKLKAEGIEARDIQTSGLSLSPVQNYSQDGKPPVITGYMAQNMVTLRVRDLARLGPVLDMLVEAGANEINGINFTREDTTEAEDAARTNAVAAAHHKAEVMAEAAGMKLGRLIALSDGAVSNGPRPMMMATANDAKGRATPIEAGELSISASVSATYALIAADGAAE</sequence>
<dbReference type="Gene3D" id="3.30.70.2970">
    <property type="entry name" value="Protein of unknown function (DUF541), domain 2"/>
    <property type="match status" value="1"/>
</dbReference>
<comment type="caution">
    <text evidence="1">The sequence shown here is derived from an EMBL/GenBank/DDBJ whole genome shotgun (WGS) entry which is preliminary data.</text>
</comment>
<evidence type="ECO:0000313" key="1">
    <source>
        <dbReference type="EMBL" id="MDN3712089.1"/>
    </source>
</evidence>
<proteinExistence type="predicted"/>
<dbReference type="Gene3D" id="3.30.110.170">
    <property type="entry name" value="Protein of unknown function (DUF541), domain 1"/>
    <property type="match status" value="1"/>
</dbReference>
<protein>
    <submittedName>
        <fullName evidence="1">SIMPL domain-containing protein</fullName>
    </submittedName>
</protein>
<reference evidence="2" key="1">
    <citation type="journal article" date="2019" name="Int. J. Syst. Evol. Microbiol.">
        <title>The Global Catalogue of Microorganisms (GCM) 10K type strain sequencing project: providing services to taxonomists for standard genome sequencing and annotation.</title>
        <authorList>
            <consortium name="The Broad Institute Genomics Platform"/>
            <consortium name="The Broad Institute Genome Sequencing Center for Infectious Disease"/>
            <person name="Wu L."/>
            <person name="Ma J."/>
        </authorList>
    </citation>
    <scope>NUCLEOTIDE SEQUENCE [LARGE SCALE GENOMIC DNA]</scope>
    <source>
        <strain evidence="2">CECT 8482</strain>
    </source>
</reference>
<dbReference type="Proteomes" id="UP001243846">
    <property type="component" value="Unassembled WGS sequence"/>
</dbReference>
<gene>
    <name evidence="1" type="ORF">QWZ10_10315</name>
</gene>
<accession>A0ABT8D9X2</accession>
<dbReference type="Pfam" id="PF04402">
    <property type="entry name" value="SIMPL"/>
    <property type="match status" value="1"/>
</dbReference>
<dbReference type="InterPro" id="IPR007497">
    <property type="entry name" value="SIMPL/DUF541"/>
</dbReference>